<evidence type="ECO:0000313" key="2">
    <source>
        <dbReference type="Proteomes" id="UP001472677"/>
    </source>
</evidence>
<sequence>MAVMDWCSRLVVCMVTIEYIRDCWRFDWGMVSGEGSNVGSVRGLMDGLDDGQVKGVQAWWRLGLWPTRVKVFNHGG</sequence>
<reference evidence="1 2" key="1">
    <citation type="journal article" date="2024" name="G3 (Bethesda)">
        <title>Genome assembly of Hibiscus sabdariffa L. provides insights into metabolisms of medicinal natural products.</title>
        <authorList>
            <person name="Kim T."/>
        </authorList>
    </citation>
    <scope>NUCLEOTIDE SEQUENCE [LARGE SCALE GENOMIC DNA]</scope>
    <source>
        <strain evidence="1">TK-2024</strain>
        <tissue evidence="1">Old leaves</tissue>
    </source>
</reference>
<keyword evidence="2" id="KW-1185">Reference proteome</keyword>
<gene>
    <name evidence="1" type="ORF">V6N12_066189</name>
</gene>
<dbReference type="Proteomes" id="UP001472677">
    <property type="component" value="Unassembled WGS sequence"/>
</dbReference>
<name>A0ABR2B943_9ROSI</name>
<organism evidence="1 2">
    <name type="scientific">Hibiscus sabdariffa</name>
    <name type="common">roselle</name>
    <dbReference type="NCBI Taxonomy" id="183260"/>
    <lineage>
        <taxon>Eukaryota</taxon>
        <taxon>Viridiplantae</taxon>
        <taxon>Streptophyta</taxon>
        <taxon>Embryophyta</taxon>
        <taxon>Tracheophyta</taxon>
        <taxon>Spermatophyta</taxon>
        <taxon>Magnoliopsida</taxon>
        <taxon>eudicotyledons</taxon>
        <taxon>Gunneridae</taxon>
        <taxon>Pentapetalae</taxon>
        <taxon>rosids</taxon>
        <taxon>malvids</taxon>
        <taxon>Malvales</taxon>
        <taxon>Malvaceae</taxon>
        <taxon>Malvoideae</taxon>
        <taxon>Hibiscus</taxon>
    </lineage>
</organism>
<protein>
    <submittedName>
        <fullName evidence="1">Uncharacterized protein</fullName>
    </submittedName>
</protein>
<dbReference type="EMBL" id="JBBPBM010000152">
    <property type="protein sequence ID" value="KAK8503500.1"/>
    <property type="molecule type" value="Genomic_DNA"/>
</dbReference>
<comment type="caution">
    <text evidence="1">The sequence shown here is derived from an EMBL/GenBank/DDBJ whole genome shotgun (WGS) entry which is preliminary data.</text>
</comment>
<accession>A0ABR2B943</accession>
<evidence type="ECO:0000313" key="1">
    <source>
        <dbReference type="EMBL" id="KAK8503500.1"/>
    </source>
</evidence>
<proteinExistence type="predicted"/>